<dbReference type="Proteomes" id="UP000095384">
    <property type="component" value="Unassembled WGS sequence"/>
</dbReference>
<evidence type="ECO:0000313" key="3">
    <source>
        <dbReference type="Proteomes" id="UP000095384"/>
    </source>
</evidence>
<dbReference type="InterPro" id="IPR001173">
    <property type="entry name" value="Glyco_trans_2-like"/>
</dbReference>
<feature type="domain" description="Glycosyltransferase 2-like" evidence="1">
    <location>
        <begin position="10"/>
        <end position="116"/>
    </location>
</feature>
<dbReference type="EC" id="2.4.1.-" evidence="2"/>
<dbReference type="Pfam" id="PF00535">
    <property type="entry name" value="Glycos_transf_2"/>
    <property type="match status" value="1"/>
</dbReference>
<keyword evidence="2" id="KW-0328">Glycosyltransferase</keyword>
<gene>
    <name evidence="2" type="primary">glfT2</name>
    <name evidence="2" type="ORF">ERS852417_00554</name>
</gene>
<sequence length="337" mass="40108">MRDINIAVNICTYHRNEFVEKNISKLLKSKFFQENEKKYYGRLQIFVVDNGCELKQHNDTFLHVFHNRNTGGSGGFQRGLEEIRKNSSTFSHVIFMDDDVEFDIEAFYILFDYLSKVSEKYIDNPVAGRMFCMDRPDIQYTAAEIWNGGNLKHVEYMRQITSENYIPGRVNYGSGAEYGGWWFCCFPMSFVKDNDIIPFFIHCDDVEYGLRCGKPPIIIEGVHVWHETFEKRMTPIMHYYDTRNPLFVNSLHSLNDNPKSVFIRWKDTITLHHIKNDYITEYYVIRAMADYLKGLDWLNRINPEKYHKRLGKMKGNKLKNAVAWRLVERKYKRRYEI</sequence>
<reference evidence="2 3" key="1">
    <citation type="submission" date="2015-09" db="EMBL/GenBank/DDBJ databases">
        <authorList>
            <consortium name="Pathogen Informatics"/>
        </authorList>
    </citation>
    <scope>NUCLEOTIDE SEQUENCE [LARGE SCALE GENOMIC DNA]</scope>
    <source>
        <strain evidence="2 3">2789STDY5608860</strain>
    </source>
</reference>
<dbReference type="SUPFAM" id="SSF53448">
    <property type="entry name" value="Nucleotide-diphospho-sugar transferases"/>
    <property type="match status" value="1"/>
</dbReference>
<organism evidence="2 3">
    <name type="scientific">Agathobacter rectalis</name>
    <dbReference type="NCBI Taxonomy" id="39491"/>
    <lineage>
        <taxon>Bacteria</taxon>
        <taxon>Bacillati</taxon>
        <taxon>Bacillota</taxon>
        <taxon>Clostridia</taxon>
        <taxon>Lachnospirales</taxon>
        <taxon>Lachnospiraceae</taxon>
        <taxon>Agathobacter</taxon>
    </lineage>
</organism>
<dbReference type="InterPro" id="IPR029044">
    <property type="entry name" value="Nucleotide-diphossugar_trans"/>
</dbReference>
<evidence type="ECO:0000259" key="1">
    <source>
        <dbReference type="Pfam" id="PF00535"/>
    </source>
</evidence>
<name>A0A173Y0R9_9FIRM</name>
<proteinExistence type="predicted"/>
<dbReference type="RefSeq" id="WP_012743518.1">
    <property type="nucleotide sequence ID" value="NZ_CP092643.1"/>
</dbReference>
<protein>
    <submittedName>
        <fullName evidence="2">UDP-galactofuranosyl transferase GlfT2</fullName>
        <ecNumber evidence="2">2.4.1.-</ecNumber>
    </submittedName>
</protein>
<dbReference type="EMBL" id="CYYW01000003">
    <property type="protein sequence ID" value="CUN56485.1"/>
    <property type="molecule type" value="Genomic_DNA"/>
</dbReference>
<dbReference type="GO" id="GO:0016757">
    <property type="term" value="F:glycosyltransferase activity"/>
    <property type="evidence" value="ECO:0007669"/>
    <property type="project" value="UniProtKB-KW"/>
</dbReference>
<dbReference type="Gene3D" id="3.90.550.60">
    <property type="match status" value="1"/>
</dbReference>
<evidence type="ECO:0000313" key="2">
    <source>
        <dbReference type="EMBL" id="CUN56485.1"/>
    </source>
</evidence>
<keyword evidence="2" id="KW-0808">Transferase</keyword>
<dbReference type="AlphaFoldDB" id="A0A173Y0R9"/>
<accession>A0A173Y0R9</accession>
<dbReference type="GeneID" id="86989476"/>